<evidence type="ECO:0000256" key="1">
    <source>
        <dbReference type="PROSITE-ProRule" id="PRU00708"/>
    </source>
</evidence>
<name>A0A9P5GTB2_9HYPO</name>
<dbReference type="OrthoDB" id="185373at2759"/>
<feature type="region of interest" description="Disordered" evidence="2">
    <location>
        <begin position="255"/>
        <end position="290"/>
    </location>
</feature>
<gene>
    <name evidence="3" type="ORF">G7Z17_g12827</name>
</gene>
<dbReference type="EMBL" id="JAANBB010000631">
    <property type="protein sequence ID" value="KAF7537545.1"/>
    <property type="molecule type" value="Genomic_DNA"/>
</dbReference>
<dbReference type="NCBIfam" id="TIGR00756">
    <property type="entry name" value="PPR"/>
    <property type="match status" value="1"/>
</dbReference>
<accession>A0A9P5GTB2</accession>
<protein>
    <submittedName>
        <fullName evidence="3">Uncharacterized protein</fullName>
    </submittedName>
</protein>
<dbReference type="Gene3D" id="3.40.50.1820">
    <property type="entry name" value="alpha/beta hydrolase"/>
    <property type="match status" value="1"/>
</dbReference>
<dbReference type="InterPro" id="IPR011990">
    <property type="entry name" value="TPR-like_helical_dom_sf"/>
</dbReference>
<evidence type="ECO:0000313" key="4">
    <source>
        <dbReference type="Proteomes" id="UP000722485"/>
    </source>
</evidence>
<dbReference type="Pfam" id="PF01535">
    <property type="entry name" value="PPR"/>
    <property type="match status" value="1"/>
</dbReference>
<dbReference type="Proteomes" id="UP000722485">
    <property type="component" value="Unassembled WGS sequence"/>
</dbReference>
<dbReference type="InterPro" id="IPR002885">
    <property type="entry name" value="PPR_rpt"/>
</dbReference>
<dbReference type="PROSITE" id="PS51375">
    <property type="entry name" value="PPR"/>
    <property type="match status" value="1"/>
</dbReference>
<comment type="caution">
    <text evidence="3">The sequence shown here is derived from an EMBL/GenBank/DDBJ whole genome shotgun (WGS) entry which is preliminary data.</text>
</comment>
<evidence type="ECO:0000256" key="2">
    <source>
        <dbReference type="SAM" id="MobiDB-lite"/>
    </source>
</evidence>
<sequence length="1067" mass="118155">MSRRARQSQPVPHLALSKLVGVTTAVAADGVGGSLVDDGLLGLETGLLAGDRLLVELSHAYVIIHGKLRNGGHYWKILNDAVNEARKDGFPGADRNLTVVAPQFFSTRYNSNQYTEDQLAWGDLNAWQAGEPATHPVGTRITSIDALDAIVEEFSNQSRYPKIRNITVVGHGGGGQLAQRYATVAQESAPHVHIRYIHAGPGSTILNIASISLTNSAPIAMYASRTICSRCSSQLRPIVAQRLGVAARFATLNDSSNASQPLPTHSHESEAQRRPARSRPGPSNGPANGLQDPSFALFNDVVSPVANDSSSGDLAARPVLGELEIVAKVDELMKKGLTLKDEYELFRKDIWPHIKEMRGEVPGPIYKAASLVLGKMRTQLAYVSDTSGISVELGEMYSILGKWDPSIRNDLVLNLCSVLIEVKNPSSRRSALMNELVTLWMHISQLKRSSEVLQEPRFALPSAQDVLKDLNRRQPKPGQELRPLTLDRALESIFLVFPPAQAEALLPGLLATVAVLSDGRFSGPGLQTKAAPLLNLVRLVLTKVKNGFNEAEITEIFKLRSKYPMGKQQKLRAYVVRQLTNITKMLLYRSDQWQGGLDNTMDPEMAKAMSLTTFHRQLRIAYRARNTGAVFSIWQNLLSCLQDYPRLAQDIRDDPHFLDFWIFVWCGVRRANRLQDTMDLMKELEIEPTVKTYTAMLHGWKLCKDVGKIEALWGQLIQSGMKLDVIIWTERVAALIDGGRPQEGVDALIQMVAIWKQAVKDGHQSDAVEPTISVVNAAFSALLRHGDPQKANQVLAWAGREGFTPDVRTYNILIRESLRADDPEDAKDLLRSMKNQDIQPDSATFTILLEGVITRMGDEASPAEQVHAVDQVFADIEAANLKPNQETYGKMLYSVASLPNGSEEAIAAVQAHMRGKGITVTAHMVTILVERALSRDPPDIHAVRDLLREHKLKSVDQGDQTLWERVMSAFSVAGEPAEALAIFDDLANAGRPVTSLPCLLDLVRMLIEKEDRPAAERVVSVALAHKLKTKEEFNARYWRHHFWYMAKENGLLKTAELPEEVIKHFRG</sequence>
<dbReference type="PANTHER" id="PTHR35560">
    <property type="entry name" value="BLL0132 PROTEIN"/>
    <property type="match status" value="1"/>
</dbReference>
<proteinExistence type="predicted"/>
<dbReference type="PANTHER" id="PTHR35560:SF3">
    <property type="entry name" value="PEPTIDASE S9 PROLYL OLIGOPEPTIDASE CATALYTIC DOMAIN-CONTAINING PROTEIN"/>
    <property type="match status" value="1"/>
</dbReference>
<dbReference type="Gene3D" id="1.25.40.10">
    <property type="entry name" value="Tetratricopeptide repeat domain"/>
    <property type="match status" value="3"/>
</dbReference>
<evidence type="ECO:0000313" key="3">
    <source>
        <dbReference type="EMBL" id="KAF7537545.1"/>
    </source>
</evidence>
<dbReference type="AlphaFoldDB" id="A0A9P5GTB2"/>
<keyword evidence="4" id="KW-1185">Reference proteome</keyword>
<reference evidence="3" key="1">
    <citation type="submission" date="2020-03" db="EMBL/GenBank/DDBJ databases">
        <title>Draft Genome Sequence of Cylindrodendrum hubeiense.</title>
        <authorList>
            <person name="Buettner E."/>
            <person name="Kellner H."/>
        </authorList>
    </citation>
    <scope>NUCLEOTIDE SEQUENCE</scope>
    <source>
        <strain evidence="3">IHI 201604</strain>
    </source>
</reference>
<dbReference type="InterPro" id="IPR029058">
    <property type="entry name" value="AB_hydrolase_fold"/>
</dbReference>
<organism evidence="3 4">
    <name type="scientific">Cylindrodendrum hubeiense</name>
    <dbReference type="NCBI Taxonomy" id="595255"/>
    <lineage>
        <taxon>Eukaryota</taxon>
        <taxon>Fungi</taxon>
        <taxon>Dikarya</taxon>
        <taxon>Ascomycota</taxon>
        <taxon>Pezizomycotina</taxon>
        <taxon>Sordariomycetes</taxon>
        <taxon>Hypocreomycetidae</taxon>
        <taxon>Hypocreales</taxon>
        <taxon>Nectriaceae</taxon>
        <taxon>Cylindrodendrum</taxon>
    </lineage>
</organism>
<feature type="repeat" description="PPR" evidence="1">
    <location>
        <begin position="806"/>
        <end position="840"/>
    </location>
</feature>